<evidence type="ECO:0008006" key="4">
    <source>
        <dbReference type="Google" id="ProtNLM"/>
    </source>
</evidence>
<gene>
    <name evidence="2" type="ORF">MasN3_40970</name>
</gene>
<dbReference type="PANTHER" id="PTHR20883">
    <property type="entry name" value="PHYTANOYL-COA DIOXYGENASE DOMAIN CONTAINING 1"/>
    <property type="match status" value="1"/>
</dbReference>
<organism evidence="2 3">
    <name type="scientific">Massilia varians</name>
    <dbReference type="NCBI Taxonomy" id="457921"/>
    <lineage>
        <taxon>Bacteria</taxon>
        <taxon>Pseudomonadati</taxon>
        <taxon>Pseudomonadota</taxon>
        <taxon>Betaproteobacteria</taxon>
        <taxon>Burkholderiales</taxon>
        <taxon>Oxalobacteraceae</taxon>
        <taxon>Telluria group</taxon>
        <taxon>Massilia</taxon>
    </lineage>
</organism>
<accession>A0ABN6TJ22</accession>
<comment type="cofactor">
    <cofactor evidence="1">
        <name>Fe(2+)</name>
        <dbReference type="ChEBI" id="CHEBI:29033"/>
    </cofactor>
</comment>
<proteinExistence type="predicted"/>
<protein>
    <recommendedName>
        <fullName evidence="4">Phytanoyl-CoA dioxygenase (PhyH)</fullName>
    </recommendedName>
</protein>
<evidence type="ECO:0000313" key="2">
    <source>
        <dbReference type="EMBL" id="BDT60603.1"/>
    </source>
</evidence>
<dbReference type="Proteomes" id="UP001163336">
    <property type="component" value="Chromosome"/>
</dbReference>
<evidence type="ECO:0000256" key="1">
    <source>
        <dbReference type="ARBA" id="ARBA00001954"/>
    </source>
</evidence>
<sequence>MPAGANVFMTIAMDKYSADDLLDLKLQFDTQGFVHLPGLLSPGMTQRVRDAFEEAHVRHAGQVERQRRDGASFVDLPGILNADPVFIDLVDLPQLLPLLRLTIGEDLALNETSARLFFPGPTFTSPFHSDVARVLGVDHAHTSNLLVKLHIFFEDLAPEQGCLAFIPGSHRFPPLHVNPHRPTLARSSAVTRVVPRAGDGVLFNTHVLHMAEDNRTEHVRKSLIYTYAHFWMKAHASAAPSDLAQFADSPSRQQLFGVDLPGVSHFSRRLDRLDSASVKTRLQDLGERIAHRVLPLKRMPPRA</sequence>
<reference evidence="2" key="1">
    <citation type="submission" date="2022-11" db="EMBL/GenBank/DDBJ databases">
        <title>Isolation and characterization of PLA-degrading bacterium Massilia sp. from Antarctic soil.</title>
        <authorList>
            <person name="Sato K."/>
            <person name="Gomez-Fuentes C."/>
            <person name="Ahmad S.A."/>
            <person name="Zulkharnain A."/>
        </authorList>
    </citation>
    <scope>NUCLEOTIDE SEQUENCE</scope>
    <source>
        <strain evidence="2">N-3</strain>
    </source>
</reference>
<name>A0ABN6TJ22_9BURK</name>
<dbReference type="Pfam" id="PF05721">
    <property type="entry name" value="PhyH"/>
    <property type="match status" value="1"/>
</dbReference>
<dbReference type="SUPFAM" id="SSF51197">
    <property type="entry name" value="Clavaminate synthase-like"/>
    <property type="match status" value="1"/>
</dbReference>
<dbReference type="EMBL" id="AP026966">
    <property type="protein sequence ID" value="BDT60603.1"/>
    <property type="molecule type" value="Genomic_DNA"/>
</dbReference>
<keyword evidence="3" id="KW-1185">Reference proteome</keyword>
<dbReference type="Gene3D" id="2.60.120.620">
    <property type="entry name" value="q2cbj1_9rhob like domain"/>
    <property type="match status" value="1"/>
</dbReference>
<evidence type="ECO:0000313" key="3">
    <source>
        <dbReference type="Proteomes" id="UP001163336"/>
    </source>
</evidence>
<dbReference type="PANTHER" id="PTHR20883:SF48">
    <property type="entry name" value="ECTOINE DIOXYGENASE"/>
    <property type="match status" value="1"/>
</dbReference>
<dbReference type="InterPro" id="IPR008775">
    <property type="entry name" value="Phytyl_CoA_dOase-like"/>
</dbReference>